<evidence type="ECO:0000313" key="8">
    <source>
        <dbReference type="EMBL" id="SNR14343.1"/>
    </source>
</evidence>
<accession>A0A238U563</accession>
<dbReference type="GO" id="GO:0015031">
    <property type="term" value="P:protein transport"/>
    <property type="evidence" value="ECO:0007669"/>
    <property type="project" value="UniProtKB-KW"/>
</dbReference>
<evidence type="ECO:0000256" key="4">
    <source>
        <dbReference type="ARBA" id="ARBA00022692"/>
    </source>
</evidence>
<evidence type="ECO:0000256" key="1">
    <source>
        <dbReference type="ARBA" id="ARBA00004162"/>
    </source>
</evidence>
<dbReference type="RefSeq" id="WP_095069233.1">
    <property type="nucleotide sequence ID" value="NZ_LT899436.1"/>
</dbReference>
<dbReference type="OrthoDB" id="9801500at2"/>
<evidence type="ECO:0000256" key="2">
    <source>
        <dbReference type="ARBA" id="ARBA00005811"/>
    </source>
</evidence>
<keyword evidence="4 7" id="KW-0812">Transmembrane</keyword>
<evidence type="ECO:0000256" key="3">
    <source>
        <dbReference type="ARBA" id="ARBA00022475"/>
    </source>
</evidence>
<dbReference type="KEGG" id="tje:TJEJU_0563"/>
<comment type="similarity">
    <text evidence="2 7">Belongs to the ExbD/TolR family.</text>
</comment>
<evidence type="ECO:0000313" key="9">
    <source>
        <dbReference type="Proteomes" id="UP000215214"/>
    </source>
</evidence>
<comment type="subcellular location">
    <subcellularLocation>
        <location evidence="1">Cell membrane</location>
        <topology evidence="1">Single-pass membrane protein</topology>
    </subcellularLocation>
    <subcellularLocation>
        <location evidence="7">Cell membrane</location>
        <topology evidence="7">Single-pass type II membrane protein</topology>
    </subcellularLocation>
</comment>
<protein>
    <recommendedName>
        <fullName evidence="10">Biopolymer transporter ExbD</fullName>
    </recommendedName>
</protein>
<dbReference type="EMBL" id="LT899436">
    <property type="protein sequence ID" value="SNR14343.1"/>
    <property type="molecule type" value="Genomic_DNA"/>
</dbReference>
<keyword evidence="7" id="KW-0653">Protein transport</keyword>
<reference evidence="8 9" key="1">
    <citation type="submission" date="2017-07" db="EMBL/GenBank/DDBJ databases">
        <authorList>
            <person name="Sun Z.S."/>
            <person name="Albrecht U."/>
            <person name="Echele G."/>
            <person name="Lee C.C."/>
        </authorList>
    </citation>
    <scope>NUCLEOTIDE SEQUENCE [LARGE SCALE GENOMIC DNA]</scope>
    <source>
        <strain evidence="9">type strain: KCTC 22618</strain>
    </source>
</reference>
<name>A0A238U563_9FLAO</name>
<dbReference type="PANTHER" id="PTHR30558">
    <property type="entry name" value="EXBD MEMBRANE COMPONENT OF PMF-DRIVEN MACROMOLECULE IMPORT SYSTEM"/>
    <property type="match status" value="1"/>
</dbReference>
<keyword evidence="5" id="KW-1133">Transmembrane helix</keyword>
<gene>
    <name evidence="8" type="ORF">TJEJU_0563</name>
</gene>
<evidence type="ECO:0000256" key="5">
    <source>
        <dbReference type="ARBA" id="ARBA00022989"/>
    </source>
</evidence>
<keyword evidence="9" id="KW-1185">Reference proteome</keyword>
<keyword evidence="6" id="KW-0472">Membrane</keyword>
<dbReference type="GO" id="GO:0005886">
    <property type="term" value="C:plasma membrane"/>
    <property type="evidence" value="ECO:0007669"/>
    <property type="project" value="UniProtKB-SubCell"/>
</dbReference>
<dbReference type="Proteomes" id="UP000215214">
    <property type="component" value="Chromosome TJEJU"/>
</dbReference>
<dbReference type="AlphaFoldDB" id="A0A238U563"/>
<evidence type="ECO:0008006" key="10">
    <source>
        <dbReference type="Google" id="ProtNLM"/>
    </source>
</evidence>
<dbReference type="GO" id="GO:0022857">
    <property type="term" value="F:transmembrane transporter activity"/>
    <property type="evidence" value="ECO:0007669"/>
    <property type="project" value="InterPro"/>
</dbReference>
<keyword evidence="7" id="KW-0813">Transport</keyword>
<evidence type="ECO:0000256" key="6">
    <source>
        <dbReference type="ARBA" id="ARBA00023136"/>
    </source>
</evidence>
<dbReference type="InterPro" id="IPR003400">
    <property type="entry name" value="ExbD"/>
</dbReference>
<evidence type="ECO:0000256" key="7">
    <source>
        <dbReference type="RuleBase" id="RU003879"/>
    </source>
</evidence>
<dbReference type="Pfam" id="PF02472">
    <property type="entry name" value="ExbD"/>
    <property type="match status" value="1"/>
</dbReference>
<proteinExistence type="inferred from homology"/>
<keyword evidence="3" id="KW-1003">Cell membrane</keyword>
<sequence>MARRENPEINAGSMADIAFLLLIFFLVTTTMDVDSGISKKLAEKPPKDYDPPKIKEKNIFQISINRNNDLFVDGDVLELKDLKSAALKFIDNGGGIGNPLPGADKGTECDYCGGDRNPDSSDHPNKAIISIESDRAADYGTYVTIQNELLSAYSELRNKLCKKKYGMSFTELEEAYKKTGRKDEELKKKVENIKSSYPQIITDLDSDDSN</sequence>
<organism evidence="8 9">
    <name type="scientific">Tenacibaculum jejuense</name>
    <dbReference type="NCBI Taxonomy" id="584609"/>
    <lineage>
        <taxon>Bacteria</taxon>
        <taxon>Pseudomonadati</taxon>
        <taxon>Bacteroidota</taxon>
        <taxon>Flavobacteriia</taxon>
        <taxon>Flavobacteriales</taxon>
        <taxon>Flavobacteriaceae</taxon>
        <taxon>Tenacibaculum</taxon>
    </lineage>
</organism>
<dbReference type="PANTHER" id="PTHR30558:SF3">
    <property type="entry name" value="BIOPOLYMER TRANSPORT PROTEIN EXBD-RELATED"/>
    <property type="match status" value="1"/>
</dbReference>